<accession>A0ABS5MTU3</accession>
<comment type="caution">
    <text evidence="1">The sequence shown here is derived from an EMBL/GenBank/DDBJ whole genome shotgun (WGS) entry which is preliminary data.</text>
</comment>
<proteinExistence type="predicted"/>
<protein>
    <submittedName>
        <fullName evidence="1">Uncharacterized protein</fullName>
    </submittedName>
</protein>
<sequence>MILSLLRYPMGDIGAEVRLFMASFVMRFGGAGPVQLTVLELAERLRMPPRVVMQAVSKLSTAEAYLVVKKISVGRGRPSRSFEVSPSILAFLGEYPGVSCPSVCEQIIKNLLSIQCERGEEQNSDGCRSNAIGFKRPPVREKNNLPSVSNRWLLAVLVSHADGLGVVRGLGMSTLRQLTGMAEAKLKSQLRRLVELGLIRSYVPGVSSAVFTDAKVSSIYFLNLNHPFLGLQSDGCAVLVLHGLGVNRREAVCAIAHPVVEHYFQQLKAEVFNLLYLRLEGYVSFLLTSHWSGLRRPVCPDLTQALQNMVSSDFQRPDGNSAGGMKISKSNWAVVIEHFCWWVLERAKGIKGLLVRMPSGVSCGAPIALIPAPDQADDTKVTTLLMEHAPVPGVSCLVINYISPRVCELHGRESELTTEDRYRFGLLTRPKASGGGDF</sequence>
<evidence type="ECO:0000313" key="1">
    <source>
        <dbReference type="EMBL" id="MBS4077709.1"/>
    </source>
</evidence>
<reference evidence="1 2" key="1">
    <citation type="submission" date="2021-04" db="EMBL/GenBank/DDBJ databases">
        <title>Pseudomonas rustica sp. nov. isolated from raw milk.</title>
        <authorList>
            <person name="Fiedler G."/>
            <person name="Gieschler S."/>
            <person name="Kabisch J."/>
            <person name="Grimmler C."/>
            <person name="Brinks E."/>
            <person name="Wagner N."/>
            <person name="Hetzer B."/>
            <person name="Franz C.M.A.P."/>
            <person name="Boehnlein C."/>
        </authorList>
    </citation>
    <scope>NUCLEOTIDE SEQUENCE [LARGE SCALE GENOMIC DNA]</scope>
    <source>
        <strain evidence="1 2">MBT-4</strain>
    </source>
</reference>
<dbReference type="EMBL" id="JAGYHF010000002">
    <property type="protein sequence ID" value="MBS4077709.1"/>
    <property type="molecule type" value="Genomic_DNA"/>
</dbReference>
<evidence type="ECO:0000313" key="2">
    <source>
        <dbReference type="Proteomes" id="UP000676035"/>
    </source>
</evidence>
<dbReference type="Proteomes" id="UP000676035">
    <property type="component" value="Unassembled WGS sequence"/>
</dbReference>
<dbReference type="RefSeq" id="WP_125970737.1">
    <property type="nucleotide sequence ID" value="NZ_JAGYHF010000002.1"/>
</dbReference>
<gene>
    <name evidence="1" type="ORF">KFS80_05330</name>
</gene>
<organism evidence="1 2">
    <name type="scientific">Pseudomonas rustica</name>
    <dbReference type="NCBI Taxonomy" id="2827099"/>
    <lineage>
        <taxon>Bacteria</taxon>
        <taxon>Pseudomonadati</taxon>
        <taxon>Pseudomonadota</taxon>
        <taxon>Gammaproteobacteria</taxon>
        <taxon>Pseudomonadales</taxon>
        <taxon>Pseudomonadaceae</taxon>
        <taxon>Pseudomonas</taxon>
    </lineage>
</organism>
<keyword evidence="2" id="KW-1185">Reference proteome</keyword>
<name>A0ABS5MTU3_9PSED</name>